<evidence type="ECO:0000259" key="6">
    <source>
        <dbReference type="Pfam" id="PF01782"/>
    </source>
</evidence>
<comment type="subcellular location">
    <subcellularLocation>
        <location evidence="5">Cytoplasm</location>
    </subcellularLocation>
</comment>
<dbReference type="Gene3D" id="2.30.30.240">
    <property type="entry name" value="PRC-barrel domain"/>
    <property type="match status" value="1"/>
</dbReference>
<dbReference type="Gene3D" id="2.40.30.60">
    <property type="entry name" value="RimM"/>
    <property type="match status" value="1"/>
</dbReference>
<organism evidence="8 9">
    <name type="scientific">Desulfovibrio psychrotolerans</name>
    <dbReference type="NCBI Taxonomy" id="415242"/>
    <lineage>
        <taxon>Bacteria</taxon>
        <taxon>Pseudomonadati</taxon>
        <taxon>Thermodesulfobacteriota</taxon>
        <taxon>Desulfovibrionia</taxon>
        <taxon>Desulfovibrionales</taxon>
        <taxon>Desulfovibrionaceae</taxon>
        <taxon>Desulfovibrio</taxon>
    </lineage>
</organism>
<sequence length="176" mass="19585">MTESRLIQIGLIVKPHGIRGEVCVEYYADSPLLLKDAVWLQKGKAKPARHGVVSSRTHQGRELLLLEGCRDRNCAEALRNVQVLIPEDTLPEPDDHEVYLYQLEGLAVRLADGNLLGHIEDFQFIADSEVWVIRTPEGKEVLFPATEEFVAEIDVEGGFVTIAPPEGLLELYLGGE</sequence>
<dbReference type="SUPFAM" id="SSF50346">
    <property type="entry name" value="PRC-barrel domain"/>
    <property type="match status" value="1"/>
</dbReference>
<dbReference type="HAMAP" id="MF_00014">
    <property type="entry name" value="Ribosome_mat_RimM"/>
    <property type="match status" value="1"/>
</dbReference>
<evidence type="ECO:0000256" key="2">
    <source>
        <dbReference type="ARBA" id="ARBA00022517"/>
    </source>
</evidence>
<protein>
    <recommendedName>
        <fullName evidence="5">Ribosome maturation factor RimM</fullName>
    </recommendedName>
</protein>
<keyword evidence="1 5" id="KW-0963">Cytoplasm</keyword>
<evidence type="ECO:0000256" key="5">
    <source>
        <dbReference type="HAMAP-Rule" id="MF_00014"/>
    </source>
</evidence>
<feature type="domain" description="RimM N-terminal" evidence="6">
    <location>
        <begin position="8"/>
        <end position="88"/>
    </location>
</feature>
<gene>
    <name evidence="5 8" type="primary">rimM</name>
    <name evidence="8" type="ORF">DSM19430T_16030</name>
</gene>
<evidence type="ECO:0000256" key="4">
    <source>
        <dbReference type="ARBA" id="ARBA00023186"/>
    </source>
</evidence>
<dbReference type="GO" id="GO:0006364">
    <property type="term" value="P:rRNA processing"/>
    <property type="evidence" value="ECO:0007669"/>
    <property type="project" value="UniProtKB-UniRule"/>
</dbReference>
<evidence type="ECO:0000313" key="8">
    <source>
        <dbReference type="EMBL" id="GFM36919.1"/>
    </source>
</evidence>
<feature type="domain" description="Ribosome maturation factor RimM PRC barrel" evidence="7">
    <location>
        <begin position="102"/>
        <end position="168"/>
    </location>
</feature>
<dbReference type="GO" id="GO:0042274">
    <property type="term" value="P:ribosomal small subunit biogenesis"/>
    <property type="evidence" value="ECO:0007669"/>
    <property type="project" value="UniProtKB-UniRule"/>
</dbReference>
<dbReference type="GO" id="GO:0005737">
    <property type="term" value="C:cytoplasm"/>
    <property type="evidence" value="ECO:0007669"/>
    <property type="project" value="UniProtKB-SubCell"/>
</dbReference>
<dbReference type="EMBL" id="BLVP01000008">
    <property type="protein sequence ID" value="GFM36919.1"/>
    <property type="molecule type" value="Genomic_DNA"/>
</dbReference>
<dbReference type="GO" id="GO:0005840">
    <property type="term" value="C:ribosome"/>
    <property type="evidence" value="ECO:0007669"/>
    <property type="project" value="InterPro"/>
</dbReference>
<proteinExistence type="inferred from homology"/>
<accession>A0A7J0BT81</accession>
<dbReference type="SUPFAM" id="SSF50447">
    <property type="entry name" value="Translation proteins"/>
    <property type="match status" value="1"/>
</dbReference>
<dbReference type="InterPro" id="IPR002676">
    <property type="entry name" value="RimM_N"/>
</dbReference>
<dbReference type="Pfam" id="PF01782">
    <property type="entry name" value="RimM"/>
    <property type="match status" value="1"/>
</dbReference>
<dbReference type="PANTHER" id="PTHR33692">
    <property type="entry name" value="RIBOSOME MATURATION FACTOR RIMM"/>
    <property type="match status" value="1"/>
</dbReference>
<dbReference type="InterPro" id="IPR009000">
    <property type="entry name" value="Transl_B-barrel_sf"/>
</dbReference>
<comment type="subunit">
    <text evidence="5">Binds ribosomal protein uS19.</text>
</comment>
<dbReference type="PANTHER" id="PTHR33692:SF1">
    <property type="entry name" value="RIBOSOME MATURATION FACTOR RIMM"/>
    <property type="match status" value="1"/>
</dbReference>
<dbReference type="InterPro" id="IPR011033">
    <property type="entry name" value="PRC_barrel-like_sf"/>
</dbReference>
<dbReference type="GO" id="GO:0043022">
    <property type="term" value="F:ribosome binding"/>
    <property type="evidence" value="ECO:0007669"/>
    <property type="project" value="InterPro"/>
</dbReference>
<comment type="caution">
    <text evidence="8">The sequence shown here is derived from an EMBL/GenBank/DDBJ whole genome shotgun (WGS) entry which is preliminary data.</text>
</comment>
<keyword evidence="2 5" id="KW-0690">Ribosome biogenesis</keyword>
<keyword evidence="3 5" id="KW-0698">rRNA processing</keyword>
<dbReference type="InterPro" id="IPR011961">
    <property type="entry name" value="RimM"/>
</dbReference>
<dbReference type="InterPro" id="IPR056792">
    <property type="entry name" value="PRC_RimM"/>
</dbReference>
<dbReference type="NCBIfam" id="TIGR02273">
    <property type="entry name" value="16S_RimM"/>
    <property type="match status" value="1"/>
</dbReference>
<evidence type="ECO:0000259" key="7">
    <source>
        <dbReference type="Pfam" id="PF24986"/>
    </source>
</evidence>
<comment type="domain">
    <text evidence="5">The PRC barrel domain binds ribosomal protein uS19.</text>
</comment>
<comment type="similarity">
    <text evidence="5">Belongs to the RimM family.</text>
</comment>
<evidence type="ECO:0000313" key="9">
    <source>
        <dbReference type="Proteomes" id="UP000503820"/>
    </source>
</evidence>
<dbReference type="Proteomes" id="UP000503820">
    <property type="component" value="Unassembled WGS sequence"/>
</dbReference>
<comment type="function">
    <text evidence="5">An accessory protein needed during the final step in the assembly of 30S ribosomal subunit, possibly for assembly of the head region. Essential for efficient processing of 16S rRNA. May be needed both before and after RbfA during the maturation of 16S rRNA. It has affinity for free ribosomal 30S subunits but not for 70S ribosomes.</text>
</comment>
<dbReference type="RefSeq" id="WP_174409587.1">
    <property type="nucleotide sequence ID" value="NZ_BLVP01000008.1"/>
</dbReference>
<dbReference type="AlphaFoldDB" id="A0A7J0BT81"/>
<reference evidence="8 9" key="1">
    <citation type="submission" date="2020-05" db="EMBL/GenBank/DDBJ databases">
        <title>Draft genome sequence of Desulfovibrio psychrotolerans JS1T.</title>
        <authorList>
            <person name="Ueno A."/>
            <person name="Tamazawa S."/>
            <person name="Tamamura S."/>
            <person name="Murakami T."/>
            <person name="Kiyama T."/>
            <person name="Inomata H."/>
            <person name="Amano Y."/>
            <person name="Miyakawa K."/>
            <person name="Tamaki H."/>
            <person name="Naganuma T."/>
            <person name="Kaneko K."/>
        </authorList>
    </citation>
    <scope>NUCLEOTIDE SEQUENCE [LARGE SCALE GENOMIC DNA]</scope>
    <source>
        <strain evidence="8 9">JS1</strain>
    </source>
</reference>
<evidence type="ECO:0000256" key="3">
    <source>
        <dbReference type="ARBA" id="ARBA00022552"/>
    </source>
</evidence>
<dbReference type="InterPro" id="IPR036976">
    <property type="entry name" value="RimM_N_sf"/>
</dbReference>
<keyword evidence="9" id="KW-1185">Reference proteome</keyword>
<dbReference type="Pfam" id="PF24986">
    <property type="entry name" value="PRC_RimM"/>
    <property type="match status" value="1"/>
</dbReference>
<evidence type="ECO:0000256" key="1">
    <source>
        <dbReference type="ARBA" id="ARBA00022490"/>
    </source>
</evidence>
<keyword evidence="4 5" id="KW-0143">Chaperone</keyword>
<name>A0A7J0BT81_9BACT</name>